<dbReference type="PROSITE" id="PS51257">
    <property type="entry name" value="PROKAR_LIPOPROTEIN"/>
    <property type="match status" value="1"/>
</dbReference>
<dbReference type="OrthoDB" id="7376469at2"/>
<dbReference type="RefSeq" id="WP_139374151.1">
    <property type="nucleotide sequence ID" value="NZ_FUWJ01000014.1"/>
</dbReference>
<dbReference type="Proteomes" id="UP000190092">
    <property type="component" value="Unassembled WGS sequence"/>
</dbReference>
<dbReference type="EMBL" id="FUWJ01000014">
    <property type="protein sequence ID" value="SKA37093.1"/>
    <property type="molecule type" value="Genomic_DNA"/>
</dbReference>
<name>A0A1T4T9M9_9HYPH</name>
<keyword evidence="3" id="KW-1185">Reference proteome</keyword>
<feature type="signal peptide" evidence="1">
    <location>
        <begin position="1"/>
        <end position="17"/>
    </location>
</feature>
<organism evidence="2 3">
    <name type="scientific">Enhydrobacter aerosaccus</name>
    <dbReference type="NCBI Taxonomy" id="225324"/>
    <lineage>
        <taxon>Bacteria</taxon>
        <taxon>Pseudomonadati</taxon>
        <taxon>Pseudomonadota</taxon>
        <taxon>Alphaproteobacteria</taxon>
        <taxon>Hyphomicrobiales</taxon>
        <taxon>Enhydrobacter</taxon>
    </lineage>
</organism>
<accession>A0A1T4T9M9</accession>
<keyword evidence="1" id="KW-0732">Signal</keyword>
<reference evidence="3" key="1">
    <citation type="submission" date="2017-02" db="EMBL/GenBank/DDBJ databases">
        <authorList>
            <person name="Varghese N."/>
            <person name="Submissions S."/>
        </authorList>
    </citation>
    <scope>NUCLEOTIDE SEQUENCE [LARGE SCALE GENOMIC DNA]</scope>
    <source>
        <strain evidence="3">ATCC 27094</strain>
    </source>
</reference>
<dbReference type="AlphaFoldDB" id="A0A1T4T9M9"/>
<gene>
    <name evidence="2" type="ORF">SAMN02745126_05883</name>
</gene>
<sequence>MSVRVLAVLAVAALASACSYSETRTVAAQPVDDSCAVYGYTPGTTAYNICVEREAAARRRGRMAADYAQASLIADSQSACLSYGLVQGTPSYDRCVQREMAYRRPL</sequence>
<feature type="chain" id="PRO_5012707518" description="Lipoprotein" evidence="1">
    <location>
        <begin position="18"/>
        <end position="106"/>
    </location>
</feature>
<proteinExistence type="predicted"/>
<evidence type="ECO:0000313" key="2">
    <source>
        <dbReference type="EMBL" id="SKA37093.1"/>
    </source>
</evidence>
<protein>
    <recommendedName>
        <fullName evidence="4">Lipoprotein</fullName>
    </recommendedName>
</protein>
<dbReference type="STRING" id="225324.SAMN02745126_05883"/>
<evidence type="ECO:0000256" key="1">
    <source>
        <dbReference type="SAM" id="SignalP"/>
    </source>
</evidence>
<evidence type="ECO:0000313" key="3">
    <source>
        <dbReference type="Proteomes" id="UP000190092"/>
    </source>
</evidence>
<evidence type="ECO:0008006" key="4">
    <source>
        <dbReference type="Google" id="ProtNLM"/>
    </source>
</evidence>